<comment type="caution">
    <text evidence="1">The sequence shown here is derived from an EMBL/GenBank/DDBJ whole genome shotgun (WGS) entry which is preliminary data.</text>
</comment>
<evidence type="ECO:0000313" key="1">
    <source>
        <dbReference type="EMBL" id="MCX7569105.1"/>
    </source>
</evidence>
<proteinExistence type="predicted"/>
<protein>
    <submittedName>
        <fullName evidence="1">Cell wall-binding repeat-containing protein</fullName>
    </submittedName>
</protein>
<accession>A0ABT3WWQ0</accession>
<organism evidence="1 2">
    <name type="scientific">Tumebacillus lacus</name>
    <dbReference type="NCBI Taxonomy" id="2995335"/>
    <lineage>
        <taxon>Bacteria</taxon>
        <taxon>Bacillati</taxon>
        <taxon>Bacillota</taxon>
        <taxon>Bacilli</taxon>
        <taxon>Bacillales</taxon>
        <taxon>Alicyclobacillaceae</taxon>
        <taxon>Tumebacillus</taxon>
    </lineage>
</organism>
<dbReference type="Proteomes" id="UP001208017">
    <property type="component" value="Unassembled WGS sequence"/>
</dbReference>
<gene>
    <name evidence="1" type="ORF">OS242_03885</name>
</gene>
<dbReference type="EMBL" id="JAPMLT010000001">
    <property type="protein sequence ID" value="MCX7569105.1"/>
    <property type="molecule type" value="Genomic_DNA"/>
</dbReference>
<sequence>MERPHPSLYQLSTTATTRINGWDAVSAAIGVSQTVYPAARPNAVVLARPDYFPESLAATRLLHPFHAPLLYTESQALEEEVKRELVRLSPGGNGLPGQVIVVGAVHAQILHDIDELGFTSWHLIGHDLWDTVDRIAELDVGVDPRDVLLVSAHPLAGGVVAGGYAAHKGSPILFATERGLSPSATAYLRRHPRSRVFVICPEAYLPRTLTSDVRLLGSKVEGWIGGGDPYEVAGAFAKFRHSKSGVGWGRRERSGAAVTLVPTENWPFGVAAAALSSVGKQTPLLLTKRESLPGQTEDFLNRLRPRLEIGGFPQTHGFLVGSLDVISYPVQMRMHQALTRAD</sequence>
<dbReference type="RefSeq" id="WP_267150327.1">
    <property type="nucleotide sequence ID" value="NZ_JAPMLT010000001.1"/>
</dbReference>
<keyword evidence="2" id="KW-1185">Reference proteome</keyword>
<name>A0ABT3WWQ0_9BACL</name>
<evidence type="ECO:0000313" key="2">
    <source>
        <dbReference type="Proteomes" id="UP001208017"/>
    </source>
</evidence>
<reference evidence="1 2" key="1">
    <citation type="submission" date="2022-11" db="EMBL/GenBank/DDBJ databases">
        <title>Study of microbial diversity in lake waters.</title>
        <authorList>
            <person name="Zhang J."/>
        </authorList>
    </citation>
    <scope>NUCLEOTIDE SEQUENCE [LARGE SCALE GENOMIC DNA]</scope>
    <source>
        <strain evidence="1 2">DT12</strain>
    </source>
</reference>